<dbReference type="RefSeq" id="WP_261606501.1">
    <property type="nucleotide sequence ID" value="NZ_JAODOR010000007.1"/>
</dbReference>
<evidence type="ECO:0000256" key="4">
    <source>
        <dbReference type="ARBA" id="ARBA00023088"/>
    </source>
</evidence>
<keyword evidence="9" id="KW-1185">Reference proteome</keyword>
<accession>A0ABT2PBH3</accession>
<evidence type="ECO:0000256" key="1">
    <source>
        <dbReference type="ARBA" id="ARBA00022512"/>
    </source>
</evidence>
<evidence type="ECO:0000256" key="3">
    <source>
        <dbReference type="ARBA" id="ARBA00022729"/>
    </source>
</evidence>
<gene>
    <name evidence="8" type="ORF">N4R40_06180</name>
</gene>
<evidence type="ECO:0000256" key="6">
    <source>
        <dbReference type="SAM" id="SignalP"/>
    </source>
</evidence>
<evidence type="ECO:0000256" key="2">
    <source>
        <dbReference type="ARBA" id="ARBA00022525"/>
    </source>
</evidence>
<keyword evidence="2" id="KW-0964">Secreted</keyword>
<dbReference type="PROSITE" id="PS50847">
    <property type="entry name" value="GRAM_POS_ANCHORING"/>
    <property type="match status" value="1"/>
</dbReference>
<keyword evidence="1" id="KW-0134">Cell wall</keyword>
<keyword evidence="4" id="KW-0572">Peptidoglycan-anchor</keyword>
<protein>
    <submittedName>
        <fullName evidence="8">Cell wall protein</fullName>
    </submittedName>
</protein>
<keyword evidence="3 6" id="KW-0732">Signal</keyword>
<comment type="caution">
    <text evidence="8">The sequence shown here is derived from an EMBL/GenBank/DDBJ whole genome shotgun (WGS) entry which is preliminary data.</text>
</comment>
<evidence type="ECO:0000313" key="9">
    <source>
        <dbReference type="Proteomes" id="UP001300496"/>
    </source>
</evidence>
<reference evidence="8 9" key="1">
    <citation type="journal article" date="2024" name="Int. J. Syst. Evol. Microbiol.">
        <title>Microbacterium memoriense sp. nov., a member of the Actinomycetota from marine beach sediment of the north coast of Portugal.</title>
        <authorList>
            <person name="Santos J.D.N.D."/>
            <person name="Klimek D."/>
            <person name="Calusinska M."/>
            <person name="Lobo-da-Cunha A."/>
            <person name="Catita J."/>
            <person name="Goncalves H."/>
            <person name="Gonzalez I."/>
            <person name="Lage O.M."/>
        </authorList>
    </citation>
    <scope>NUCLEOTIDE SEQUENCE [LARGE SCALE GENOMIC DNA]</scope>
    <source>
        <strain evidence="8 9">PMIC_1C1B</strain>
    </source>
</reference>
<sequence length="180" mass="17796">MPLRFRAAITAAAIILLTLGAPFAAQASSIYPPVDACESSQSAAAAGATITFSCNAGTFGADEAVTVTLTGENAASARFALVRLEVSTLSGAYTSTSSGALDAVRITLPSNSSGIYNIAAVSATSAGGTSSVSALGADGLPSTGGDSSQLLGLWIGGGAVVLAGVVILVAVWLRRRRDDD</sequence>
<keyword evidence="5" id="KW-0472">Membrane</keyword>
<keyword evidence="5" id="KW-1133">Transmembrane helix</keyword>
<organism evidence="8 9">
    <name type="scientific">Microbacterium memoriense</name>
    <dbReference type="NCBI Taxonomy" id="2978350"/>
    <lineage>
        <taxon>Bacteria</taxon>
        <taxon>Bacillati</taxon>
        <taxon>Actinomycetota</taxon>
        <taxon>Actinomycetes</taxon>
        <taxon>Micrococcales</taxon>
        <taxon>Microbacteriaceae</taxon>
        <taxon>Microbacterium</taxon>
    </lineage>
</organism>
<dbReference type="Proteomes" id="UP001300496">
    <property type="component" value="Unassembled WGS sequence"/>
</dbReference>
<dbReference type="EMBL" id="JAODOR010000007">
    <property type="protein sequence ID" value="MCT9001950.1"/>
    <property type="molecule type" value="Genomic_DNA"/>
</dbReference>
<feature type="signal peptide" evidence="6">
    <location>
        <begin position="1"/>
        <end position="27"/>
    </location>
</feature>
<feature type="transmembrane region" description="Helical" evidence="5">
    <location>
        <begin position="151"/>
        <end position="173"/>
    </location>
</feature>
<keyword evidence="5" id="KW-0812">Transmembrane</keyword>
<evidence type="ECO:0000313" key="8">
    <source>
        <dbReference type="EMBL" id="MCT9001950.1"/>
    </source>
</evidence>
<evidence type="ECO:0000259" key="7">
    <source>
        <dbReference type="PROSITE" id="PS50847"/>
    </source>
</evidence>
<feature type="chain" id="PRO_5046861290" evidence="6">
    <location>
        <begin position="28"/>
        <end position="180"/>
    </location>
</feature>
<dbReference type="InterPro" id="IPR019931">
    <property type="entry name" value="LPXTG_anchor"/>
</dbReference>
<proteinExistence type="predicted"/>
<evidence type="ECO:0000256" key="5">
    <source>
        <dbReference type="SAM" id="Phobius"/>
    </source>
</evidence>
<name>A0ABT2PBH3_9MICO</name>
<feature type="domain" description="Gram-positive cocci surface proteins LPxTG" evidence="7">
    <location>
        <begin position="140"/>
        <end position="180"/>
    </location>
</feature>